<evidence type="ECO:0000313" key="5">
    <source>
        <dbReference type="Proteomes" id="UP000237000"/>
    </source>
</evidence>
<keyword evidence="3" id="KW-0503">Monooxygenase</keyword>
<accession>A0A2P5E9B8</accession>
<evidence type="ECO:0000256" key="3">
    <source>
        <dbReference type="RuleBase" id="RU000461"/>
    </source>
</evidence>
<gene>
    <name evidence="4" type="ORF">TorRG33x02_221340</name>
</gene>
<dbReference type="PANTHER" id="PTHR24291">
    <property type="entry name" value="CYTOCHROME P450 FAMILY 4"/>
    <property type="match status" value="1"/>
</dbReference>
<evidence type="ECO:0000313" key="4">
    <source>
        <dbReference type="EMBL" id="PON82139.1"/>
    </source>
</evidence>
<dbReference type="Proteomes" id="UP000237000">
    <property type="component" value="Unassembled WGS sequence"/>
</dbReference>
<reference evidence="5" key="1">
    <citation type="submission" date="2016-06" db="EMBL/GenBank/DDBJ databases">
        <title>Parallel loss of symbiosis genes in relatives of nitrogen-fixing non-legume Parasponia.</title>
        <authorList>
            <person name="Van Velzen R."/>
            <person name="Holmer R."/>
            <person name="Bu F."/>
            <person name="Rutten L."/>
            <person name="Van Zeijl A."/>
            <person name="Liu W."/>
            <person name="Santuari L."/>
            <person name="Cao Q."/>
            <person name="Sharma T."/>
            <person name="Shen D."/>
            <person name="Roswanjaya Y."/>
            <person name="Wardhani T."/>
            <person name="Kalhor M.S."/>
            <person name="Jansen J."/>
            <person name="Van den Hoogen J."/>
            <person name="Gungor B."/>
            <person name="Hartog M."/>
            <person name="Hontelez J."/>
            <person name="Verver J."/>
            <person name="Yang W.-C."/>
            <person name="Schijlen E."/>
            <person name="Repin R."/>
            <person name="Schilthuizen M."/>
            <person name="Schranz E."/>
            <person name="Heidstra R."/>
            <person name="Miyata K."/>
            <person name="Fedorova E."/>
            <person name="Kohlen W."/>
            <person name="Bisseling T."/>
            <person name="Smit S."/>
            <person name="Geurts R."/>
        </authorList>
    </citation>
    <scope>NUCLEOTIDE SEQUENCE [LARGE SCALE GENOMIC DNA]</scope>
    <source>
        <strain evidence="5">cv. RG33-2</strain>
    </source>
</reference>
<dbReference type="PRINTS" id="PR00463">
    <property type="entry name" value="EP450I"/>
</dbReference>
<keyword evidence="2 3" id="KW-0479">Metal-binding</keyword>
<dbReference type="GO" id="GO:0005506">
    <property type="term" value="F:iron ion binding"/>
    <property type="evidence" value="ECO:0007669"/>
    <property type="project" value="InterPro"/>
</dbReference>
<dbReference type="PROSITE" id="PS00086">
    <property type="entry name" value="CYTOCHROME_P450"/>
    <property type="match status" value="1"/>
</dbReference>
<comment type="cofactor">
    <cofactor evidence="2">
        <name>heme</name>
        <dbReference type="ChEBI" id="CHEBI:30413"/>
    </cofactor>
</comment>
<keyword evidence="2 3" id="KW-0349">Heme</keyword>
<dbReference type="InterPro" id="IPR001128">
    <property type="entry name" value="Cyt_P450"/>
</dbReference>
<dbReference type="GO" id="GO:0004497">
    <property type="term" value="F:monooxygenase activity"/>
    <property type="evidence" value="ECO:0007669"/>
    <property type="project" value="UniProtKB-KW"/>
</dbReference>
<comment type="caution">
    <text evidence="4">The sequence shown here is derived from an EMBL/GenBank/DDBJ whole genome shotgun (WGS) entry which is preliminary data.</text>
</comment>
<evidence type="ECO:0000256" key="1">
    <source>
        <dbReference type="ARBA" id="ARBA00010617"/>
    </source>
</evidence>
<protein>
    <submittedName>
        <fullName evidence="4">Cytochrome P450, E-class, group I</fullName>
    </submittedName>
</protein>
<proteinExistence type="inferred from homology"/>
<keyword evidence="2 3" id="KW-0408">Iron</keyword>
<feature type="binding site" description="axial binding residue" evidence="2">
    <location>
        <position position="522"/>
    </location>
    <ligand>
        <name>heme</name>
        <dbReference type="ChEBI" id="CHEBI:30413"/>
    </ligand>
    <ligandPart>
        <name>Fe</name>
        <dbReference type="ChEBI" id="CHEBI:18248"/>
    </ligandPart>
</feature>
<dbReference type="InterPro" id="IPR050196">
    <property type="entry name" value="Cytochrome_P450_Monoox"/>
</dbReference>
<dbReference type="InterPro" id="IPR017972">
    <property type="entry name" value="Cyt_P450_CS"/>
</dbReference>
<organism evidence="4 5">
    <name type="scientific">Trema orientale</name>
    <name type="common">Charcoal tree</name>
    <name type="synonym">Celtis orientalis</name>
    <dbReference type="NCBI Taxonomy" id="63057"/>
    <lineage>
        <taxon>Eukaryota</taxon>
        <taxon>Viridiplantae</taxon>
        <taxon>Streptophyta</taxon>
        <taxon>Embryophyta</taxon>
        <taxon>Tracheophyta</taxon>
        <taxon>Spermatophyta</taxon>
        <taxon>Magnoliopsida</taxon>
        <taxon>eudicotyledons</taxon>
        <taxon>Gunneridae</taxon>
        <taxon>Pentapetalae</taxon>
        <taxon>rosids</taxon>
        <taxon>fabids</taxon>
        <taxon>Rosales</taxon>
        <taxon>Cannabaceae</taxon>
        <taxon>Trema</taxon>
    </lineage>
</organism>
<dbReference type="GO" id="GO:0016705">
    <property type="term" value="F:oxidoreductase activity, acting on paired donors, with incorporation or reduction of molecular oxygen"/>
    <property type="evidence" value="ECO:0007669"/>
    <property type="project" value="InterPro"/>
</dbReference>
<dbReference type="EMBL" id="JXTC01000202">
    <property type="protein sequence ID" value="PON82139.1"/>
    <property type="molecule type" value="Genomic_DNA"/>
</dbReference>
<dbReference type="InParanoid" id="A0A2P5E9B8"/>
<dbReference type="PANTHER" id="PTHR24291:SF185">
    <property type="entry name" value="PREMNASPIRODIENE OXYGENASE-LIKE"/>
    <property type="match status" value="1"/>
</dbReference>
<dbReference type="InterPro" id="IPR036396">
    <property type="entry name" value="Cyt_P450_sf"/>
</dbReference>
<dbReference type="STRING" id="63057.A0A2P5E9B8"/>
<dbReference type="OrthoDB" id="1470350at2759"/>
<comment type="similarity">
    <text evidence="1 3">Belongs to the cytochrome P450 family.</text>
</comment>
<evidence type="ECO:0000256" key="2">
    <source>
        <dbReference type="PIRSR" id="PIRSR602401-1"/>
    </source>
</evidence>
<name>A0A2P5E9B8_TREOI</name>
<keyword evidence="5" id="KW-1185">Reference proteome</keyword>
<keyword evidence="3" id="KW-0560">Oxidoreductase</keyword>
<dbReference type="SUPFAM" id="SSF48264">
    <property type="entry name" value="Cytochrome P450"/>
    <property type="match status" value="1"/>
</dbReference>
<dbReference type="Pfam" id="PF00067">
    <property type="entry name" value="p450"/>
    <property type="match status" value="1"/>
</dbReference>
<dbReference type="PRINTS" id="PR00385">
    <property type="entry name" value="P450"/>
</dbReference>
<dbReference type="CDD" id="cd00302">
    <property type="entry name" value="cytochrome_P450"/>
    <property type="match status" value="1"/>
</dbReference>
<dbReference type="AlphaFoldDB" id="A0A2P5E9B8"/>
<dbReference type="GO" id="GO:0020037">
    <property type="term" value="F:heme binding"/>
    <property type="evidence" value="ECO:0007669"/>
    <property type="project" value="InterPro"/>
</dbReference>
<dbReference type="Gene3D" id="1.10.630.10">
    <property type="entry name" value="Cytochrome P450"/>
    <property type="match status" value="1"/>
</dbReference>
<sequence length="579" mass="65046">MELSASPSCGALATLLSVLFPSRSNACVNSDESPRVLLKDLATREFNAFLWISLIAITVLLVRKVFKLLRLWFMASRIPGPPSPSFYGHCKLISGENLTDFLSDSHEKYGSVVRLWLGPTQLLVSIKEPNLIKEMLLKAADKLPSTGRAFSLAFGRSSLFASSFDEVQKRRETLMTELSERLLERTNVIPGRVVECIMERIHGSMAKGSVDCKMVSQHMAFTILGTTLFGDAFLAWSKANVYEEILMMIAKDACFWASYNVTPFWKRGFWKYQRLCTKLKCLTQDIVQQCRKNYKLFHGMDHHFNETAYTGNHATYAGSSCSDGVMPDNFFCQEFKSHFDEREEEPSGNIMGMMFHGCLTTTGLINNILMRLVMHQEIQEKIYNEITLAQKDSITPVEQNVDRMLLLLATVYESARLLPAGPLLQRCSLERDLTLENGVTIPAGAVLVVPVQLVQKDGSSWGSDANEFNPYRFLLKIRKRADLVLNTSFSEKAADLGESSFVLNDPNNNAAFLPFGSGIRACVGQKFVIQGVAALFASLLKNYKIRLQPETQITRVPNMNNCGFQLLPSTEIIFVRRNI</sequence>
<dbReference type="InterPro" id="IPR002401">
    <property type="entry name" value="Cyt_P450_E_grp-I"/>
</dbReference>